<dbReference type="SUPFAM" id="SSF48264">
    <property type="entry name" value="Cytochrome P450"/>
    <property type="match status" value="1"/>
</dbReference>
<dbReference type="CDD" id="cd11029">
    <property type="entry name" value="CYP107-like"/>
    <property type="match status" value="1"/>
</dbReference>
<accession>A0AAD1HUJ7</accession>
<dbReference type="FunFam" id="1.10.630.10:FF:000018">
    <property type="entry name" value="Cytochrome P450 monooxygenase"/>
    <property type="match status" value="1"/>
</dbReference>
<sequence>MPKNPGTLSVTDLDSREMLDNPYPRLARLRASEPVSWAKSREHLRGSGGYMLTRYEDVLALHGGDDLYSTDLLKHTLFGKFAWVLPPTIRMLMQTMVFKDDPDHKRLRTLVVHKAFTPKRVAGLAPDIAKIAGQLADEIEANREVDLVHQFAVRLPLSVIATLLGVADADRDRFHQLVETLGGNSGRRDSRLRGLQTARQLAQLFEDLIEDRRRNPDDGLVSELIRAEVEGERLSHKETVAMVFLLLLAGHDTTASLISSSVLTLIENPEQLALLRAQPELLETTALEELLRYTTPVACGAPRIALQDTEICGVPIPRGAQVVGMLTAANRDDAVFENPDALDLHRKPNKHVSFAYGMHYCLGTHLARLEGRIALTTLLQRLPNWELTVPRDRVRFKSTVSLRGPVKLPVRMY</sequence>
<comment type="similarity">
    <text evidence="2">Belongs to the cytochrome P450 family.</text>
</comment>
<name>A0AAD1HUJ7_9MYCO</name>
<keyword evidence="6" id="KW-0408">Iron</keyword>
<evidence type="ECO:0000313" key="8">
    <source>
        <dbReference type="EMBL" id="BBX21722.1"/>
    </source>
</evidence>
<dbReference type="InterPro" id="IPR002397">
    <property type="entry name" value="Cyt_P450_B"/>
</dbReference>
<dbReference type="PANTHER" id="PTHR46696:SF4">
    <property type="entry name" value="BIOTIN BIOSYNTHESIS CYTOCHROME P450"/>
    <property type="match status" value="1"/>
</dbReference>
<proteinExistence type="inferred from homology"/>
<keyword evidence="3" id="KW-0349">Heme</keyword>
<evidence type="ECO:0000256" key="2">
    <source>
        <dbReference type="ARBA" id="ARBA00010617"/>
    </source>
</evidence>
<dbReference type="GO" id="GO:0020037">
    <property type="term" value="F:heme binding"/>
    <property type="evidence" value="ECO:0007669"/>
    <property type="project" value="InterPro"/>
</dbReference>
<dbReference type="PRINTS" id="PR00359">
    <property type="entry name" value="BP450"/>
</dbReference>
<dbReference type="Gene3D" id="1.10.630.10">
    <property type="entry name" value="Cytochrome P450"/>
    <property type="match status" value="1"/>
</dbReference>
<dbReference type="GO" id="GO:0004497">
    <property type="term" value="F:monooxygenase activity"/>
    <property type="evidence" value="ECO:0007669"/>
    <property type="project" value="UniProtKB-KW"/>
</dbReference>
<keyword evidence="4" id="KW-0479">Metal-binding</keyword>
<dbReference type="EMBL" id="AP022564">
    <property type="protein sequence ID" value="BBX21722.1"/>
    <property type="molecule type" value="Genomic_DNA"/>
</dbReference>
<comment type="cofactor">
    <cofactor evidence="1">
        <name>heme</name>
        <dbReference type="ChEBI" id="CHEBI:30413"/>
    </cofactor>
</comment>
<dbReference type="InterPro" id="IPR036396">
    <property type="entry name" value="Cyt_P450_sf"/>
</dbReference>
<evidence type="ECO:0000256" key="4">
    <source>
        <dbReference type="ARBA" id="ARBA00022723"/>
    </source>
</evidence>
<keyword evidence="9" id="KW-1185">Reference proteome</keyword>
<dbReference type="GO" id="GO:0005506">
    <property type="term" value="F:iron ion binding"/>
    <property type="evidence" value="ECO:0007669"/>
    <property type="project" value="InterPro"/>
</dbReference>
<organism evidence="8 9">
    <name type="scientific">Mycolicibacter terrae</name>
    <dbReference type="NCBI Taxonomy" id="1788"/>
    <lineage>
        <taxon>Bacteria</taxon>
        <taxon>Bacillati</taxon>
        <taxon>Actinomycetota</taxon>
        <taxon>Actinomycetes</taxon>
        <taxon>Mycobacteriales</taxon>
        <taxon>Mycobacteriaceae</taxon>
        <taxon>Mycolicibacter</taxon>
    </lineage>
</organism>
<protein>
    <submittedName>
        <fullName evidence="8">Polyketide biosynthesis cytochrome P450 PksS</fullName>
    </submittedName>
</protein>
<dbReference type="AlphaFoldDB" id="A0AAD1HUJ7"/>
<keyword evidence="7" id="KW-0503">Monooxygenase</keyword>
<reference evidence="8 9" key="1">
    <citation type="journal article" date="2019" name="Emerg. Microbes Infect.">
        <title>Comprehensive subspecies identification of 175 nontuberculous mycobacteria species based on 7547 genomic profiles.</title>
        <authorList>
            <person name="Matsumoto Y."/>
            <person name="Kinjo T."/>
            <person name="Motooka D."/>
            <person name="Nabeya D."/>
            <person name="Jung N."/>
            <person name="Uechi K."/>
            <person name="Horii T."/>
            <person name="Iida T."/>
            <person name="Fujita J."/>
            <person name="Nakamura S."/>
        </authorList>
    </citation>
    <scope>NUCLEOTIDE SEQUENCE [LARGE SCALE GENOMIC DNA]</scope>
    <source>
        <strain evidence="8 9">JCM 12143</strain>
    </source>
</reference>
<dbReference type="RefSeq" id="WP_085259052.1">
    <property type="nucleotide sequence ID" value="NZ_AP022564.1"/>
</dbReference>
<evidence type="ECO:0000313" key="9">
    <source>
        <dbReference type="Proteomes" id="UP000467636"/>
    </source>
</evidence>
<evidence type="ECO:0000256" key="3">
    <source>
        <dbReference type="ARBA" id="ARBA00022617"/>
    </source>
</evidence>
<keyword evidence="5" id="KW-0560">Oxidoreductase</keyword>
<dbReference type="Proteomes" id="UP000467636">
    <property type="component" value="Chromosome"/>
</dbReference>
<dbReference type="PANTHER" id="PTHR46696">
    <property type="entry name" value="P450, PUTATIVE (EUROFUNG)-RELATED"/>
    <property type="match status" value="1"/>
</dbReference>
<evidence type="ECO:0000256" key="5">
    <source>
        <dbReference type="ARBA" id="ARBA00023002"/>
    </source>
</evidence>
<gene>
    <name evidence="8" type="primary">pksS</name>
    <name evidence="8" type="ORF">MTER_11330</name>
</gene>
<evidence type="ECO:0000256" key="7">
    <source>
        <dbReference type="ARBA" id="ARBA00023033"/>
    </source>
</evidence>
<dbReference type="Pfam" id="PF00067">
    <property type="entry name" value="p450"/>
    <property type="match status" value="1"/>
</dbReference>
<dbReference type="GO" id="GO:0016705">
    <property type="term" value="F:oxidoreductase activity, acting on paired donors, with incorporation or reduction of molecular oxygen"/>
    <property type="evidence" value="ECO:0007669"/>
    <property type="project" value="InterPro"/>
</dbReference>
<dbReference type="PRINTS" id="PR00385">
    <property type="entry name" value="P450"/>
</dbReference>
<evidence type="ECO:0000256" key="1">
    <source>
        <dbReference type="ARBA" id="ARBA00001971"/>
    </source>
</evidence>
<dbReference type="InterPro" id="IPR001128">
    <property type="entry name" value="Cyt_P450"/>
</dbReference>
<evidence type="ECO:0000256" key="6">
    <source>
        <dbReference type="ARBA" id="ARBA00023004"/>
    </source>
</evidence>